<dbReference type="AlphaFoldDB" id="A0A931FYK1"/>
<keyword evidence="3" id="KW-1185">Reference proteome</keyword>
<gene>
    <name evidence="2" type="ORF">I4J89_24800</name>
</gene>
<accession>A0A931FYK1</accession>
<evidence type="ECO:0000259" key="1">
    <source>
        <dbReference type="Pfam" id="PF11716"/>
    </source>
</evidence>
<dbReference type="Proteomes" id="UP000598146">
    <property type="component" value="Unassembled WGS sequence"/>
</dbReference>
<dbReference type="Gene3D" id="1.20.120.450">
    <property type="entry name" value="dinb family like domain"/>
    <property type="match status" value="1"/>
</dbReference>
<reference evidence="2" key="1">
    <citation type="submission" date="2020-11" db="EMBL/GenBank/DDBJ databases">
        <title>Isolation and identification of active actinomycetes.</title>
        <authorList>
            <person name="Sun X."/>
        </authorList>
    </citation>
    <scope>NUCLEOTIDE SEQUENCE</scope>
    <source>
        <strain evidence="2">NEAU-A11</strain>
    </source>
</reference>
<feature type="domain" description="Mycothiol-dependent maleylpyruvate isomerase metal-binding" evidence="1">
    <location>
        <begin position="29"/>
        <end position="170"/>
    </location>
</feature>
<dbReference type="SUPFAM" id="SSF109854">
    <property type="entry name" value="DinB/YfiT-like putative metalloenzymes"/>
    <property type="match status" value="1"/>
</dbReference>
<dbReference type="InterPro" id="IPR017517">
    <property type="entry name" value="Maleyloyr_isom"/>
</dbReference>
<evidence type="ECO:0000313" key="2">
    <source>
        <dbReference type="EMBL" id="MBG0564673.1"/>
    </source>
</evidence>
<name>A0A931FYK1_9ACTN</name>
<sequence length="239" mass="25981">MPARPGRHRHQPGRPPPGRERLLIVEAAFRAEAEAFTTALGQLTTGEWGQPTRCVPWRVRDVVGHVVTVLSRVPQMVAAAAPQQTDTTATAYYRADHRFSRAANADRVRVAQDRAASLDDLTATVDEVLAAIRHEPPGRIVRTRHGDAMLLSDFLLTRVVELAVHGLDVADAVHRHPWLTPAAAGELQALLFGPDWRTAVAALGWDPVTLLRKATGRAPVTAAESIRLADQGLRPLTLG</sequence>
<organism evidence="2 3">
    <name type="scientific">Actinoplanes aureus</name>
    <dbReference type="NCBI Taxonomy" id="2792083"/>
    <lineage>
        <taxon>Bacteria</taxon>
        <taxon>Bacillati</taxon>
        <taxon>Actinomycetota</taxon>
        <taxon>Actinomycetes</taxon>
        <taxon>Micromonosporales</taxon>
        <taxon>Micromonosporaceae</taxon>
        <taxon>Actinoplanes</taxon>
    </lineage>
</organism>
<dbReference type="InterPro" id="IPR034660">
    <property type="entry name" value="DinB/YfiT-like"/>
</dbReference>
<dbReference type="InterPro" id="IPR024344">
    <property type="entry name" value="MDMPI_metal-binding"/>
</dbReference>
<comment type="caution">
    <text evidence="2">The sequence shown here is derived from an EMBL/GenBank/DDBJ whole genome shotgun (WGS) entry which is preliminary data.</text>
</comment>
<dbReference type="EMBL" id="JADQTO010000012">
    <property type="protein sequence ID" value="MBG0564673.1"/>
    <property type="molecule type" value="Genomic_DNA"/>
</dbReference>
<dbReference type="NCBIfam" id="TIGR03083">
    <property type="entry name" value="maleylpyruvate isomerase family mycothiol-dependent enzyme"/>
    <property type="match status" value="1"/>
</dbReference>
<dbReference type="GO" id="GO:0046872">
    <property type="term" value="F:metal ion binding"/>
    <property type="evidence" value="ECO:0007669"/>
    <property type="project" value="InterPro"/>
</dbReference>
<proteinExistence type="predicted"/>
<dbReference type="GO" id="GO:0016853">
    <property type="term" value="F:isomerase activity"/>
    <property type="evidence" value="ECO:0007669"/>
    <property type="project" value="UniProtKB-KW"/>
</dbReference>
<keyword evidence="2" id="KW-0413">Isomerase</keyword>
<evidence type="ECO:0000313" key="3">
    <source>
        <dbReference type="Proteomes" id="UP000598146"/>
    </source>
</evidence>
<dbReference type="Pfam" id="PF11716">
    <property type="entry name" value="MDMPI_N"/>
    <property type="match status" value="1"/>
</dbReference>
<protein>
    <submittedName>
        <fullName evidence="2">Maleylpyruvate isomerase N-terminal domain-containing protein</fullName>
    </submittedName>
</protein>